<keyword evidence="9" id="KW-0325">Glycoprotein</keyword>
<proteinExistence type="predicted"/>
<dbReference type="PANTHER" id="PTHR32444">
    <property type="entry name" value="BULB-TYPE LECTIN DOMAIN-CONTAINING PROTEIN"/>
    <property type="match status" value="1"/>
</dbReference>
<comment type="caution">
    <text evidence="14">The sequence shown here is derived from an EMBL/GenBank/DDBJ whole genome shotgun (WGS) entry which is preliminary data.</text>
</comment>
<dbReference type="CDD" id="cd00028">
    <property type="entry name" value="B_lectin"/>
    <property type="match status" value="1"/>
</dbReference>
<evidence type="ECO:0000256" key="3">
    <source>
        <dbReference type="ARBA" id="ARBA00022527"/>
    </source>
</evidence>
<keyword evidence="10" id="KW-0472">Membrane</keyword>
<dbReference type="InterPro" id="IPR001480">
    <property type="entry name" value="Bulb-type_lectin_dom"/>
</dbReference>
<organism evidence="14 15">
    <name type="scientific">Centaurea solstitialis</name>
    <name type="common">yellow star-thistle</name>
    <dbReference type="NCBI Taxonomy" id="347529"/>
    <lineage>
        <taxon>Eukaryota</taxon>
        <taxon>Viridiplantae</taxon>
        <taxon>Streptophyta</taxon>
        <taxon>Embryophyta</taxon>
        <taxon>Tracheophyta</taxon>
        <taxon>Spermatophyta</taxon>
        <taxon>Magnoliopsida</taxon>
        <taxon>eudicotyledons</taxon>
        <taxon>Gunneridae</taxon>
        <taxon>Pentapetalae</taxon>
        <taxon>asterids</taxon>
        <taxon>campanulids</taxon>
        <taxon>Asterales</taxon>
        <taxon>Asteraceae</taxon>
        <taxon>Carduoideae</taxon>
        <taxon>Cardueae</taxon>
        <taxon>Centaureinae</taxon>
        <taxon>Centaurea</taxon>
    </lineage>
</organism>
<dbReference type="CDD" id="cd01098">
    <property type="entry name" value="PAN_AP_plant"/>
    <property type="match status" value="1"/>
</dbReference>
<evidence type="ECO:0000259" key="13">
    <source>
        <dbReference type="PROSITE" id="PS50948"/>
    </source>
</evidence>
<reference evidence="14" key="1">
    <citation type="submission" date="2023-03" db="EMBL/GenBank/DDBJ databases">
        <title>Chromosome-scale reference genome and RAD-based genetic map of yellow starthistle (Centaurea solstitialis) reveal putative structural variation and QTLs associated with invader traits.</title>
        <authorList>
            <person name="Reatini B."/>
            <person name="Cang F.A."/>
            <person name="Jiang Q."/>
            <person name="Mckibben M.T.W."/>
            <person name="Barker M.S."/>
            <person name="Rieseberg L.H."/>
            <person name="Dlugosch K.M."/>
        </authorList>
    </citation>
    <scope>NUCLEOTIDE SEQUENCE</scope>
    <source>
        <strain evidence="14">CAN-66</strain>
        <tissue evidence="14">Leaf</tissue>
    </source>
</reference>
<keyword evidence="8" id="KW-1015">Disulfide bond</keyword>
<dbReference type="PROSITE" id="PS50927">
    <property type="entry name" value="BULB_LECTIN"/>
    <property type="match status" value="1"/>
</dbReference>
<evidence type="ECO:0000256" key="6">
    <source>
        <dbReference type="ARBA" id="ARBA00022734"/>
    </source>
</evidence>
<keyword evidence="7" id="KW-0418">Kinase</keyword>
<evidence type="ECO:0000256" key="2">
    <source>
        <dbReference type="ARBA" id="ARBA00022475"/>
    </source>
</evidence>
<dbReference type="Pfam" id="PF01453">
    <property type="entry name" value="B_lectin"/>
    <property type="match status" value="1"/>
</dbReference>
<dbReference type="EMBL" id="JARYMX010000001">
    <property type="protein sequence ID" value="KAJ9566236.1"/>
    <property type="molecule type" value="Genomic_DNA"/>
</dbReference>
<feature type="transmembrane region" description="Helical" evidence="10">
    <location>
        <begin position="475"/>
        <end position="496"/>
    </location>
</feature>
<dbReference type="Gene3D" id="2.90.10.10">
    <property type="entry name" value="Bulb-type lectin domain"/>
    <property type="match status" value="1"/>
</dbReference>
<dbReference type="Pfam" id="PF00954">
    <property type="entry name" value="S_locus_glycop"/>
    <property type="match status" value="1"/>
</dbReference>
<dbReference type="SMART" id="SM00108">
    <property type="entry name" value="B_lectin"/>
    <property type="match status" value="1"/>
</dbReference>
<accession>A0AA38U521</accession>
<keyword evidence="7" id="KW-0808">Transferase</keyword>
<dbReference type="Proteomes" id="UP001172457">
    <property type="component" value="Chromosome 1"/>
</dbReference>
<evidence type="ECO:0000313" key="14">
    <source>
        <dbReference type="EMBL" id="KAJ9566236.1"/>
    </source>
</evidence>
<keyword evidence="2" id="KW-1003">Cell membrane</keyword>
<evidence type="ECO:0000313" key="15">
    <source>
        <dbReference type="Proteomes" id="UP001172457"/>
    </source>
</evidence>
<feature type="chain" id="PRO_5041249576" evidence="11">
    <location>
        <begin position="24"/>
        <end position="538"/>
    </location>
</feature>
<protein>
    <submittedName>
        <fullName evidence="14">Uncharacterized protein</fullName>
    </submittedName>
</protein>
<dbReference type="SUPFAM" id="SSF51110">
    <property type="entry name" value="alpha-D-mannose-specific plant lectins"/>
    <property type="match status" value="1"/>
</dbReference>
<evidence type="ECO:0000256" key="9">
    <source>
        <dbReference type="ARBA" id="ARBA00023180"/>
    </source>
</evidence>
<name>A0AA38U521_9ASTR</name>
<evidence type="ECO:0000256" key="4">
    <source>
        <dbReference type="ARBA" id="ARBA00022536"/>
    </source>
</evidence>
<gene>
    <name evidence="14" type="ORF">OSB04_002202</name>
</gene>
<feature type="domain" description="Apple" evidence="13">
    <location>
        <begin position="340"/>
        <end position="426"/>
    </location>
</feature>
<dbReference type="GO" id="GO:0030246">
    <property type="term" value="F:carbohydrate binding"/>
    <property type="evidence" value="ECO:0007669"/>
    <property type="project" value="UniProtKB-KW"/>
</dbReference>
<keyword evidence="6" id="KW-0430">Lectin</keyword>
<dbReference type="FunFam" id="2.90.10.10:FF:000003">
    <property type="entry name" value="G-type lectin S-receptor-like serine/threonine-protein kinase"/>
    <property type="match status" value="1"/>
</dbReference>
<evidence type="ECO:0000256" key="5">
    <source>
        <dbReference type="ARBA" id="ARBA00022729"/>
    </source>
</evidence>
<dbReference type="Pfam" id="PF08276">
    <property type="entry name" value="PAN_2"/>
    <property type="match status" value="1"/>
</dbReference>
<dbReference type="InterPro" id="IPR003609">
    <property type="entry name" value="Pan_app"/>
</dbReference>
<keyword evidence="3" id="KW-0723">Serine/threonine-protein kinase</keyword>
<dbReference type="GO" id="GO:0031625">
    <property type="term" value="F:ubiquitin protein ligase binding"/>
    <property type="evidence" value="ECO:0007669"/>
    <property type="project" value="UniProtKB-ARBA"/>
</dbReference>
<keyword evidence="4" id="KW-0245">EGF-like domain</keyword>
<keyword evidence="15" id="KW-1185">Reference proteome</keyword>
<comment type="subcellular location">
    <subcellularLocation>
        <location evidence="1">Cell membrane</location>
        <topology evidence="1">Single-pass type I membrane protein</topology>
    </subcellularLocation>
</comment>
<feature type="domain" description="Bulb-type lectin" evidence="12">
    <location>
        <begin position="24"/>
        <end position="147"/>
    </location>
</feature>
<dbReference type="InterPro" id="IPR000858">
    <property type="entry name" value="S_locus_glycoprot_dom"/>
</dbReference>
<dbReference type="SMART" id="SM00473">
    <property type="entry name" value="PAN_AP"/>
    <property type="match status" value="1"/>
</dbReference>
<dbReference type="PANTHER" id="PTHR32444:SF118">
    <property type="entry name" value="OS09G0551150 PROTEIN"/>
    <property type="match status" value="1"/>
</dbReference>
<evidence type="ECO:0000256" key="8">
    <source>
        <dbReference type="ARBA" id="ARBA00023157"/>
    </source>
</evidence>
<dbReference type="PROSITE" id="PS50948">
    <property type="entry name" value="PAN"/>
    <property type="match status" value="1"/>
</dbReference>
<keyword evidence="10" id="KW-0812">Transmembrane</keyword>
<evidence type="ECO:0000256" key="10">
    <source>
        <dbReference type="SAM" id="Phobius"/>
    </source>
</evidence>
<dbReference type="GO" id="GO:0048544">
    <property type="term" value="P:recognition of pollen"/>
    <property type="evidence" value="ECO:0007669"/>
    <property type="project" value="InterPro"/>
</dbReference>
<dbReference type="GO" id="GO:0005886">
    <property type="term" value="C:plasma membrane"/>
    <property type="evidence" value="ECO:0007669"/>
    <property type="project" value="UniProtKB-SubCell"/>
</dbReference>
<feature type="signal peptide" evidence="11">
    <location>
        <begin position="1"/>
        <end position="23"/>
    </location>
</feature>
<sequence>MGIDIMGMAYLYILIISLQHCRAADTLTKDSSISLEQTLVSANQVFELGFFNPGNSTKRYIGIWYKDIPERKVIWVANRENPLSVSDTNSSLIIVNDGNLRIQDGESNIIWSTNVRVQFNETTAKLTDTGDLALNDTVSGSILWESFDYPSNSLLPGMKLGTKGKTQGKNLLTSWKSDDDPTTGEFVFGLSDEQPPQAFIWHGSKPYWRSGPWDGGKFIGIPEQVSGYASHISLMPENPQEGAYLVVTNKYNSYDIRWLYLRPDGVLHLNYRDDDRNKWNFTWRAPENPCDVYGVCGAFALCTNKSSICECLTGFVPQSKDEWSKSNWTRGCVRQSELLCDDENSLTAGKTKPDEFRVLKGIKVPDHHYHFPNTDTNECQDLCLSNCSCKAYAYVEGIYCMVWKEEDLMDIEQFSFGGENLFLRVSYVESGKCKFLLSSKRVSINFCSCSQFMFLEDFVYEPNKILGEDTQGAELLISLTTIGGVLLLGGFMFCLYRWTTYKKGKQIYLVIISVNGEVYIYFDDLQRENTRLYIGKKP</sequence>
<dbReference type="AlphaFoldDB" id="A0AA38U521"/>
<evidence type="ECO:0000256" key="7">
    <source>
        <dbReference type="ARBA" id="ARBA00022777"/>
    </source>
</evidence>
<keyword evidence="5 11" id="KW-0732">Signal</keyword>
<evidence type="ECO:0000259" key="12">
    <source>
        <dbReference type="PROSITE" id="PS50927"/>
    </source>
</evidence>
<evidence type="ECO:0000256" key="1">
    <source>
        <dbReference type="ARBA" id="ARBA00004251"/>
    </source>
</evidence>
<keyword evidence="10" id="KW-1133">Transmembrane helix</keyword>
<evidence type="ECO:0000256" key="11">
    <source>
        <dbReference type="SAM" id="SignalP"/>
    </source>
</evidence>
<dbReference type="InterPro" id="IPR036426">
    <property type="entry name" value="Bulb-type_lectin_dom_sf"/>
</dbReference>
<dbReference type="GO" id="GO:0004674">
    <property type="term" value="F:protein serine/threonine kinase activity"/>
    <property type="evidence" value="ECO:0007669"/>
    <property type="project" value="UniProtKB-KW"/>
</dbReference>